<dbReference type="Proteomes" id="UP001519308">
    <property type="component" value="Unassembled WGS sequence"/>
</dbReference>
<dbReference type="InterPro" id="IPR002197">
    <property type="entry name" value="HTH_Fis"/>
</dbReference>
<organism evidence="6 7">
    <name type="scientific">Clostridium punense</name>
    <dbReference type="NCBI Taxonomy" id="1054297"/>
    <lineage>
        <taxon>Bacteria</taxon>
        <taxon>Bacillati</taxon>
        <taxon>Bacillota</taxon>
        <taxon>Clostridia</taxon>
        <taxon>Eubacteriales</taxon>
        <taxon>Clostridiaceae</taxon>
        <taxon>Clostridium</taxon>
    </lineage>
</organism>
<dbReference type="CDD" id="cd00009">
    <property type="entry name" value="AAA"/>
    <property type="match status" value="1"/>
</dbReference>
<dbReference type="SMART" id="SM00382">
    <property type="entry name" value="AAA"/>
    <property type="match status" value="1"/>
</dbReference>
<feature type="domain" description="Sigma-54 factor interaction" evidence="5">
    <location>
        <begin position="7"/>
        <end position="235"/>
    </location>
</feature>
<dbReference type="InterPro" id="IPR002078">
    <property type="entry name" value="Sigma_54_int"/>
</dbReference>
<evidence type="ECO:0000256" key="3">
    <source>
        <dbReference type="ARBA" id="ARBA00023015"/>
    </source>
</evidence>
<comment type="caution">
    <text evidence="6">The sequence shown here is derived from an EMBL/GenBank/DDBJ whole genome shotgun (WGS) entry which is preliminary data.</text>
</comment>
<dbReference type="Gene3D" id="1.10.10.60">
    <property type="entry name" value="Homeodomain-like"/>
    <property type="match status" value="1"/>
</dbReference>
<dbReference type="PROSITE" id="PS50045">
    <property type="entry name" value="SIGMA54_INTERACT_4"/>
    <property type="match status" value="1"/>
</dbReference>
<proteinExistence type="predicted"/>
<dbReference type="SUPFAM" id="SSF52540">
    <property type="entry name" value="P-loop containing nucleoside triphosphate hydrolases"/>
    <property type="match status" value="1"/>
</dbReference>
<accession>A0ABS4JZZ3</accession>
<dbReference type="InterPro" id="IPR009057">
    <property type="entry name" value="Homeodomain-like_sf"/>
</dbReference>
<dbReference type="Pfam" id="PF00158">
    <property type="entry name" value="Sigma54_activat"/>
    <property type="match status" value="1"/>
</dbReference>
<evidence type="ECO:0000259" key="5">
    <source>
        <dbReference type="PROSITE" id="PS50045"/>
    </source>
</evidence>
<evidence type="ECO:0000256" key="4">
    <source>
        <dbReference type="ARBA" id="ARBA00023163"/>
    </source>
</evidence>
<name>A0ABS4JZZ3_9CLOT</name>
<dbReference type="InterPro" id="IPR058031">
    <property type="entry name" value="AAA_lid_NorR"/>
</dbReference>
<dbReference type="Gene3D" id="3.40.50.300">
    <property type="entry name" value="P-loop containing nucleotide triphosphate hydrolases"/>
    <property type="match status" value="1"/>
</dbReference>
<keyword evidence="4" id="KW-0804">Transcription</keyword>
<evidence type="ECO:0000313" key="7">
    <source>
        <dbReference type="Proteomes" id="UP001519308"/>
    </source>
</evidence>
<evidence type="ECO:0000256" key="1">
    <source>
        <dbReference type="ARBA" id="ARBA00022741"/>
    </source>
</evidence>
<dbReference type="Pfam" id="PF02954">
    <property type="entry name" value="HTH_8"/>
    <property type="match status" value="1"/>
</dbReference>
<dbReference type="InterPro" id="IPR025943">
    <property type="entry name" value="Sigma_54_int_dom_ATP-bd_2"/>
</dbReference>
<dbReference type="PROSITE" id="PS00676">
    <property type="entry name" value="SIGMA54_INTERACT_2"/>
    <property type="match status" value="1"/>
</dbReference>
<dbReference type="InterPro" id="IPR003593">
    <property type="entry name" value="AAA+_ATPase"/>
</dbReference>
<dbReference type="PROSITE" id="PS00675">
    <property type="entry name" value="SIGMA54_INTERACT_1"/>
    <property type="match status" value="1"/>
</dbReference>
<dbReference type="SUPFAM" id="SSF46689">
    <property type="entry name" value="Homeodomain-like"/>
    <property type="match status" value="1"/>
</dbReference>
<dbReference type="InterPro" id="IPR025662">
    <property type="entry name" value="Sigma_54_int_dom_ATP-bd_1"/>
</dbReference>
<keyword evidence="2" id="KW-0067">ATP-binding</keyword>
<dbReference type="EMBL" id="JAGGLL010000005">
    <property type="protein sequence ID" value="MBP2021104.1"/>
    <property type="molecule type" value="Genomic_DNA"/>
</dbReference>
<keyword evidence="3" id="KW-0805">Transcription regulation</keyword>
<dbReference type="PANTHER" id="PTHR32071:SF74">
    <property type="entry name" value="TRANSCRIPTIONAL ACTIVATOR ROCR"/>
    <property type="match status" value="1"/>
</dbReference>
<dbReference type="InterPro" id="IPR027417">
    <property type="entry name" value="P-loop_NTPase"/>
</dbReference>
<dbReference type="Gene3D" id="1.10.8.60">
    <property type="match status" value="1"/>
</dbReference>
<evidence type="ECO:0000256" key="2">
    <source>
        <dbReference type="ARBA" id="ARBA00022840"/>
    </source>
</evidence>
<protein>
    <submittedName>
        <fullName evidence="6">Arginine utilization regulatory protein</fullName>
    </submittedName>
</protein>
<gene>
    <name evidence="6" type="ORF">J2Z44_000891</name>
</gene>
<dbReference type="RefSeq" id="WP_021282249.1">
    <property type="nucleotide sequence ID" value="NZ_JAGGLL010000005.1"/>
</dbReference>
<evidence type="ECO:0000313" key="6">
    <source>
        <dbReference type="EMBL" id="MBP2021104.1"/>
    </source>
</evidence>
<keyword evidence="1" id="KW-0547">Nucleotide-binding</keyword>
<reference evidence="6 7" key="1">
    <citation type="submission" date="2021-03" db="EMBL/GenBank/DDBJ databases">
        <title>Genomic Encyclopedia of Type Strains, Phase IV (KMG-IV): sequencing the most valuable type-strain genomes for metagenomic binning, comparative biology and taxonomic classification.</title>
        <authorList>
            <person name="Goeker M."/>
        </authorList>
    </citation>
    <scope>NUCLEOTIDE SEQUENCE [LARGE SCALE GENOMIC DNA]</scope>
    <source>
        <strain evidence="6 7">DSM 28650</strain>
    </source>
</reference>
<dbReference type="PANTHER" id="PTHR32071">
    <property type="entry name" value="TRANSCRIPTIONAL REGULATORY PROTEIN"/>
    <property type="match status" value="1"/>
</dbReference>
<dbReference type="Pfam" id="PF25601">
    <property type="entry name" value="AAA_lid_14"/>
    <property type="match status" value="1"/>
</dbReference>
<sequence>MYTFDDIVGDSKSIKRVKELGKKACNTTSPVLIYGDTGTGKELVVQAIHEGSSRRNKSFIPQNCAAIPENLLESIFFGVSKGSFTGAESKLGLFELADGGTLYLDELNSMPINFQGKLLRVLQDGEIRRVGDTVSKKVDVRIVASLNENPEELVGGEKLRRDLYYRLNVLRIDLPQLNERKEDIPKLVSHFIEKFNNRFNKIITGIKEDALKALIAHDYEGNVRELEHILEGAFNLRNEGYIELEDLCLRMDTGSFMCWSLKDKLEYYEKKYIKEAVIMSGYNISKAAKILDIPRQTLQYKIKKYEI</sequence>
<dbReference type="PRINTS" id="PR01590">
    <property type="entry name" value="HTHFIS"/>
</dbReference>
<keyword evidence="7" id="KW-1185">Reference proteome</keyword>